<feature type="domain" description="HAT C-terminal dimerisation" evidence="7">
    <location>
        <begin position="727"/>
        <end position="793"/>
    </location>
</feature>
<name>A0A9Q3J2A9_9BASI</name>
<comment type="caution">
    <text evidence="8">The sequence shown here is derived from an EMBL/GenBank/DDBJ whole genome shotgun (WGS) entry which is preliminary data.</text>
</comment>
<evidence type="ECO:0000313" key="8">
    <source>
        <dbReference type="EMBL" id="MBW0554246.1"/>
    </source>
</evidence>
<dbReference type="GO" id="GO:0046983">
    <property type="term" value="F:protein dimerization activity"/>
    <property type="evidence" value="ECO:0007669"/>
    <property type="project" value="InterPro"/>
</dbReference>
<evidence type="ECO:0000256" key="2">
    <source>
        <dbReference type="ARBA" id="ARBA00022723"/>
    </source>
</evidence>
<keyword evidence="2" id="KW-0479">Metal-binding</keyword>
<sequence length="794" mass="90614">PTNDNTIKPTKDNTINGGMDQCRSCHQLTRGVLALCFSPLPPSLIGMDAQSDSSDDHYSSHDEYNLPNETASVSQDTRVNHSVAQDRKRRRKRSDVYDYFEKITLTGEWMPDKNEYRYTYKCRHCSVKIVVMGCHTSNMNKHRKICAGWFNAWASKSPGSIDPNMGARLAAETQTILNRELVKGLVAVQVSFSIFESPQLRHALQRIAPSFQWPHRRMIAATATQLYFEGKQRLIEEVSHLPQSTVLCASIDGWTTKDQSQSYLAIVMQWIDPLTYSFRKTLVAFETMLGMHTGVALAWTLWEALAKRGMIKQLYCITGDNAANNLAMTTVLQEKFAGIGIPWPKNERFHRCACHVLNLMAKEFLAYMGQLTDEDYKFFNDYLGLKQAPIEDSNDEGLSGSVALQTTIKKVHNSLGHKFKKGRSRALNQPTLETQDKSADVAYLVDQGFEPEGIEADPTQSQTSSNKTVVRILRELCSRIRGSAKQQDLFIQSRNKTCEPKVLPITIPMTRWNYFLQQIRRARSLKLSLKLYTNLPENQSYQLTEEHWSAMEFMEPILEMFEKSCNVFQSKGPTKHLVLPYYQVLLNQLLHYASVSPNTWRHACQCAREKLYKYYELEMANNDSLIASLFNPKYREGIFKQLGVPHHRSKEVIEVLNSDMASLISQKKMEDHANCRTSSPQDMSKSEQLDLLRHLNEPPIEASYEVPNSQGDELVCYLQNLYPMTKGEPIINYWKRQIITGNFPMLGQIALRYLTIPASSACVERVFSHSGRLRTPTREALGARTIAHLTCLKE</sequence>
<protein>
    <recommendedName>
        <fullName evidence="7">HAT C-terminal dimerisation domain-containing protein</fullName>
    </recommendedName>
</protein>
<organism evidence="8 9">
    <name type="scientific">Austropuccinia psidii MF-1</name>
    <dbReference type="NCBI Taxonomy" id="1389203"/>
    <lineage>
        <taxon>Eukaryota</taxon>
        <taxon>Fungi</taxon>
        <taxon>Dikarya</taxon>
        <taxon>Basidiomycota</taxon>
        <taxon>Pucciniomycotina</taxon>
        <taxon>Pucciniomycetes</taxon>
        <taxon>Pucciniales</taxon>
        <taxon>Sphaerophragmiaceae</taxon>
        <taxon>Austropuccinia</taxon>
    </lineage>
</organism>
<evidence type="ECO:0000259" key="7">
    <source>
        <dbReference type="Pfam" id="PF05699"/>
    </source>
</evidence>
<keyword evidence="3" id="KW-0863">Zinc-finger</keyword>
<evidence type="ECO:0000313" key="9">
    <source>
        <dbReference type="Proteomes" id="UP000765509"/>
    </source>
</evidence>
<reference evidence="8" key="1">
    <citation type="submission" date="2021-03" db="EMBL/GenBank/DDBJ databases">
        <title>Draft genome sequence of rust myrtle Austropuccinia psidii MF-1, a brazilian biotype.</title>
        <authorList>
            <person name="Quecine M.C."/>
            <person name="Pachon D.M.R."/>
            <person name="Bonatelli M.L."/>
            <person name="Correr F.H."/>
            <person name="Franceschini L.M."/>
            <person name="Leite T.F."/>
            <person name="Margarido G.R.A."/>
            <person name="Almeida C.A."/>
            <person name="Ferrarezi J.A."/>
            <person name="Labate C.A."/>
        </authorList>
    </citation>
    <scope>NUCLEOTIDE SEQUENCE</scope>
    <source>
        <strain evidence="8">MF-1</strain>
    </source>
</reference>
<dbReference type="AlphaFoldDB" id="A0A9Q3J2A9"/>
<evidence type="ECO:0000256" key="1">
    <source>
        <dbReference type="ARBA" id="ARBA00004123"/>
    </source>
</evidence>
<dbReference type="Pfam" id="PF05699">
    <property type="entry name" value="Dimer_Tnp_hAT"/>
    <property type="match status" value="1"/>
</dbReference>
<evidence type="ECO:0000256" key="3">
    <source>
        <dbReference type="ARBA" id="ARBA00022771"/>
    </source>
</evidence>
<dbReference type="OrthoDB" id="3268424at2759"/>
<gene>
    <name evidence="8" type="ORF">O181_093961</name>
</gene>
<feature type="non-terminal residue" evidence="8">
    <location>
        <position position="1"/>
    </location>
</feature>
<dbReference type="EMBL" id="AVOT02060873">
    <property type="protein sequence ID" value="MBW0554246.1"/>
    <property type="molecule type" value="Genomic_DNA"/>
</dbReference>
<keyword evidence="4" id="KW-0862">Zinc</keyword>
<dbReference type="GO" id="GO:0008270">
    <property type="term" value="F:zinc ion binding"/>
    <property type="evidence" value="ECO:0007669"/>
    <property type="project" value="UniProtKB-KW"/>
</dbReference>
<comment type="subcellular location">
    <subcellularLocation>
        <location evidence="1">Nucleus</location>
    </subcellularLocation>
</comment>
<dbReference type="SUPFAM" id="SSF53098">
    <property type="entry name" value="Ribonuclease H-like"/>
    <property type="match status" value="1"/>
</dbReference>
<dbReference type="PANTHER" id="PTHR46481:SF10">
    <property type="entry name" value="ZINC FINGER BED DOMAIN-CONTAINING PROTEIN 39"/>
    <property type="match status" value="1"/>
</dbReference>
<evidence type="ECO:0000256" key="5">
    <source>
        <dbReference type="ARBA" id="ARBA00023242"/>
    </source>
</evidence>
<proteinExistence type="predicted"/>
<dbReference type="InterPro" id="IPR052035">
    <property type="entry name" value="ZnF_BED_domain_contain"/>
</dbReference>
<accession>A0A9Q3J2A9</accession>
<feature type="compositionally biased region" description="Polar residues" evidence="6">
    <location>
        <begin position="67"/>
        <end position="83"/>
    </location>
</feature>
<evidence type="ECO:0000256" key="6">
    <source>
        <dbReference type="SAM" id="MobiDB-lite"/>
    </source>
</evidence>
<evidence type="ECO:0000256" key="4">
    <source>
        <dbReference type="ARBA" id="ARBA00022833"/>
    </source>
</evidence>
<dbReference type="InterPro" id="IPR012337">
    <property type="entry name" value="RNaseH-like_sf"/>
</dbReference>
<dbReference type="GO" id="GO:0005634">
    <property type="term" value="C:nucleus"/>
    <property type="evidence" value="ECO:0007669"/>
    <property type="project" value="UniProtKB-SubCell"/>
</dbReference>
<keyword evidence="5" id="KW-0539">Nucleus</keyword>
<keyword evidence="9" id="KW-1185">Reference proteome</keyword>
<dbReference type="Proteomes" id="UP000765509">
    <property type="component" value="Unassembled WGS sequence"/>
</dbReference>
<dbReference type="InterPro" id="IPR008906">
    <property type="entry name" value="HATC_C_dom"/>
</dbReference>
<feature type="compositionally biased region" description="Basic and acidic residues" evidence="6">
    <location>
        <begin position="54"/>
        <end position="64"/>
    </location>
</feature>
<feature type="region of interest" description="Disordered" evidence="6">
    <location>
        <begin position="47"/>
        <end position="88"/>
    </location>
</feature>
<dbReference type="PANTHER" id="PTHR46481">
    <property type="entry name" value="ZINC FINGER BED DOMAIN-CONTAINING PROTEIN 4"/>
    <property type="match status" value="1"/>
</dbReference>